<protein>
    <submittedName>
        <fullName evidence="1">Uncharacterized protein</fullName>
    </submittedName>
</protein>
<proteinExistence type="predicted"/>
<evidence type="ECO:0000313" key="2">
    <source>
        <dbReference type="Proteomes" id="UP000824782"/>
    </source>
</evidence>
<accession>A0AAV7DC67</accession>
<reference evidence="1" key="1">
    <citation type="thesis" date="2020" institute="ProQuest LLC" country="789 East Eisenhower Parkway, Ann Arbor, MI, USA">
        <title>Comparative Genomics and Chromosome Evolution.</title>
        <authorList>
            <person name="Mudd A.B."/>
        </authorList>
    </citation>
    <scope>NUCLEOTIDE SEQUENCE</scope>
    <source>
        <strain evidence="1">237g6f4</strain>
        <tissue evidence="1">Blood</tissue>
    </source>
</reference>
<dbReference type="EMBL" id="WNYA01000001">
    <property type="protein sequence ID" value="KAG8593813.1"/>
    <property type="molecule type" value="Genomic_DNA"/>
</dbReference>
<dbReference type="Proteomes" id="UP000824782">
    <property type="component" value="Unassembled WGS sequence"/>
</dbReference>
<organism evidence="1 2">
    <name type="scientific">Engystomops pustulosus</name>
    <name type="common">Tungara frog</name>
    <name type="synonym">Physalaemus pustulosus</name>
    <dbReference type="NCBI Taxonomy" id="76066"/>
    <lineage>
        <taxon>Eukaryota</taxon>
        <taxon>Metazoa</taxon>
        <taxon>Chordata</taxon>
        <taxon>Craniata</taxon>
        <taxon>Vertebrata</taxon>
        <taxon>Euteleostomi</taxon>
        <taxon>Amphibia</taxon>
        <taxon>Batrachia</taxon>
        <taxon>Anura</taxon>
        <taxon>Neobatrachia</taxon>
        <taxon>Hyloidea</taxon>
        <taxon>Leptodactylidae</taxon>
        <taxon>Leiuperinae</taxon>
        <taxon>Engystomops</taxon>
    </lineage>
</organism>
<comment type="caution">
    <text evidence="1">The sequence shown here is derived from an EMBL/GenBank/DDBJ whole genome shotgun (WGS) entry which is preliminary data.</text>
</comment>
<evidence type="ECO:0000313" key="1">
    <source>
        <dbReference type="EMBL" id="KAG8593813.1"/>
    </source>
</evidence>
<keyword evidence="2" id="KW-1185">Reference proteome</keyword>
<sequence length="83" mass="9642">MPFEISLIIELGFLNSCCYKKYTTLSYSHFRKMFDISLYSVGSRCRDLLQSAWFTSMYTKISVMTFCSDRALPPPLFISVMGR</sequence>
<gene>
    <name evidence="1" type="ORF">GDO81_000957</name>
</gene>
<name>A0AAV7DC67_ENGPU</name>
<dbReference type="AlphaFoldDB" id="A0AAV7DC67"/>